<reference evidence="2" key="2">
    <citation type="submission" date="2022-01" db="EMBL/GenBank/DDBJ databases">
        <authorList>
            <person name="Yamashiro T."/>
            <person name="Shiraishi A."/>
            <person name="Satake H."/>
            <person name="Nakayama K."/>
        </authorList>
    </citation>
    <scope>NUCLEOTIDE SEQUENCE</scope>
</reference>
<protein>
    <recommendedName>
        <fullName evidence="4">Reverse transcriptase domain-containing protein</fullName>
    </recommendedName>
</protein>
<gene>
    <name evidence="2" type="ORF">Tco_0628295</name>
</gene>
<dbReference type="EMBL" id="BQNB010008835">
    <property type="protein sequence ID" value="GJS54933.1"/>
    <property type="molecule type" value="Genomic_DNA"/>
</dbReference>
<name>A0ABQ4WQ28_9ASTR</name>
<feature type="compositionally biased region" description="Basic and acidic residues" evidence="1">
    <location>
        <begin position="1"/>
        <end position="21"/>
    </location>
</feature>
<evidence type="ECO:0000313" key="2">
    <source>
        <dbReference type="EMBL" id="GJS54933.1"/>
    </source>
</evidence>
<organism evidence="2 3">
    <name type="scientific">Tanacetum coccineum</name>
    <dbReference type="NCBI Taxonomy" id="301880"/>
    <lineage>
        <taxon>Eukaryota</taxon>
        <taxon>Viridiplantae</taxon>
        <taxon>Streptophyta</taxon>
        <taxon>Embryophyta</taxon>
        <taxon>Tracheophyta</taxon>
        <taxon>Spermatophyta</taxon>
        <taxon>Magnoliopsida</taxon>
        <taxon>eudicotyledons</taxon>
        <taxon>Gunneridae</taxon>
        <taxon>Pentapetalae</taxon>
        <taxon>asterids</taxon>
        <taxon>campanulids</taxon>
        <taxon>Asterales</taxon>
        <taxon>Asteraceae</taxon>
        <taxon>Asteroideae</taxon>
        <taxon>Anthemideae</taxon>
        <taxon>Anthemidinae</taxon>
        <taxon>Tanacetum</taxon>
    </lineage>
</organism>
<proteinExistence type="predicted"/>
<sequence length="230" mass="25818">MCKSRDSFPLEEIQPPKDTKTPVKSSIPLPDPITPSTILTSSPVLPPSLLFDPRYFFVPEELLPLKKQIHPLSSSSTTLSNSSRKQACILVPPSSSTYTSTPPQIYELGKSSIKMRMPPKRTSISEAPAMTNAAIRKLVANSVATCVEKNKVKFAITTLIEEALFWWNSFAQPIGVKEAYKITWSELKRLLIKKYCPQTEIKKMEEAITYKQSLIKQVNETQSEQKTITT</sequence>
<accession>A0ABQ4WQ28</accession>
<reference evidence="2" key="1">
    <citation type="journal article" date="2022" name="Int. J. Mol. Sci.">
        <title>Draft Genome of Tanacetum Coccineum: Genomic Comparison of Closely Related Tanacetum-Family Plants.</title>
        <authorList>
            <person name="Yamashiro T."/>
            <person name="Shiraishi A."/>
            <person name="Nakayama K."/>
            <person name="Satake H."/>
        </authorList>
    </citation>
    <scope>NUCLEOTIDE SEQUENCE</scope>
</reference>
<dbReference type="Proteomes" id="UP001151760">
    <property type="component" value="Unassembled WGS sequence"/>
</dbReference>
<evidence type="ECO:0000256" key="1">
    <source>
        <dbReference type="SAM" id="MobiDB-lite"/>
    </source>
</evidence>
<evidence type="ECO:0008006" key="4">
    <source>
        <dbReference type="Google" id="ProtNLM"/>
    </source>
</evidence>
<comment type="caution">
    <text evidence="2">The sequence shown here is derived from an EMBL/GenBank/DDBJ whole genome shotgun (WGS) entry which is preliminary data.</text>
</comment>
<evidence type="ECO:0000313" key="3">
    <source>
        <dbReference type="Proteomes" id="UP001151760"/>
    </source>
</evidence>
<keyword evidence="3" id="KW-1185">Reference proteome</keyword>
<feature type="region of interest" description="Disordered" evidence="1">
    <location>
        <begin position="1"/>
        <end position="29"/>
    </location>
</feature>